<comment type="caution">
    <text evidence="8">The sequence shown here is derived from an EMBL/GenBank/DDBJ whole genome shotgun (WGS) entry which is preliminary data.</text>
</comment>
<keyword evidence="4" id="KW-0255">Endonuclease</keyword>
<evidence type="ECO:0000256" key="5">
    <source>
        <dbReference type="ARBA" id="ARBA00022801"/>
    </source>
</evidence>
<feature type="domain" description="Reverse transcriptase" evidence="7">
    <location>
        <begin position="612"/>
        <end position="791"/>
    </location>
</feature>
<dbReference type="GO" id="GO:0003964">
    <property type="term" value="F:RNA-directed DNA polymerase activity"/>
    <property type="evidence" value="ECO:0007669"/>
    <property type="project" value="UniProtKB-KW"/>
</dbReference>
<dbReference type="InterPro" id="IPR050951">
    <property type="entry name" value="Retrovirus_Pol_polyprotein"/>
</dbReference>
<dbReference type="InterPro" id="IPR041373">
    <property type="entry name" value="RT_RNaseH"/>
</dbReference>
<dbReference type="STRING" id="1890364.A0A2P6MPJ2"/>
<dbReference type="PROSITE" id="PS50878">
    <property type="entry name" value="RT_POL"/>
    <property type="match status" value="1"/>
</dbReference>
<keyword evidence="6" id="KW-0695">RNA-directed DNA polymerase</keyword>
<evidence type="ECO:0000259" key="7">
    <source>
        <dbReference type="PROSITE" id="PS50878"/>
    </source>
</evidence>
<dbReference type="PANTHER" id="PTHR37984:SF5">
    <property type="entry name" value="PROTEIN NYNRIN-LIKE"/>
    <property type="match status" value="1"/>
</dbReference>
<dbReference type="EMBL" id="MDYQ01000598">
    <property type="protein sequence ID" value="PRP73596.1"/>
    <property type="molecule type" value="Genomic_DNA"/>
</dbReference>
<keyword evidence="3" id="KW-0540">Nuclease</keyword>
<evidence type="ECO:0000313" key="9">
    <source>
        <dbReference type="Proteomes" id="UP000241769"/>
    </source>
</evidence>
<dbReference type="FunFam" id="3.30.70.270:FF:000020">
    <property type="entry name" value="Transposon Tf2-6 polyprotein-like Protein"/>
    <property type="match status" value="1"/>
</dbReference>
<sequence length="986" mass="113173">WYIAEVRPILMSKDQVEKMTEWLQVRRSGDQPEREEELYGQIIHNLWINTGGNGARAKFVSEQLGYFMHEHVNKSEDLKFANFRRIFASHTCSSAFSMEGDFRRAFADYINTSQAILLRNYNRSTGVVTLRKTQQTIHNAIIDPTTRETLDAPRPSRFIEAGSDFINVMRQIRAPEETPSLAPEDDGIDEKSDQGQIQWIDNHPSPYAMFNFKGSQKKDFSMQILGLLEDFEEEVSEEEIRTPGVVMGGRISVDDKYQTGPLTGDPLRGSMGDRMNVDDKYQTGPPDGGQWKIDQDPLKGVKVDPLTGVKEGVTLRAAYLCYDVKRPLCDLENVAYNSCLLATTLVSELNRFCCLAFCKYHHQEYQKTFEKINPTAHRVLSEHNASSNNVKRPKCDLENVAFLKSGIFTRYHETLMWFCNLQDYEYKLPIFVNPLPYYQERSVDPTIPVYPDQSLASLTLCTLRVTGELLSNSPHKPRIKESLSTISSADEESQIVDHTSLGTQPSAQWGAAWKKDRPVRDNSSKRVLTIVCGGAKIATTSAAVPSKSETSIPTIYDEYKDVFSDGLRELPEHGIQDFSIELKDGKIPPFGPLYSMSEKELEIVQTYITDMLGKGLIQPSKSPCGAPIVFARKKDGSLRLCVDYRRLNDLTVRNVYPLPRIDEMVDRLAGSKIFTTLDLKDAYWLCRIRSGDEWKTAFRTRFGMFEYLVMPFGLSNAPGNFQTHINRCFHDMLDIFVQIYLDDFLIFSETKEAHVDHVCKVLQRCREHALPINLKKCRFHQESVEFLGYRIDSTGVHMIEDRVARIIDWETPRDLKALQSFLGFCNFYRSFIKDYSLIVSPLTGLTKKGVEFVWSVDCEKAFVELKRQFKTADICRHFDQQLPIILETDASDFAISGILSQEHRDGVHPVGFYSRKLRTEELNYDTHDKELLAIVESFKAWRHFTMETLTPVKVLSDHNNLKYFTTSKNLNRRQVRWSQFLSDFNF</sequence>
<dbReference type="Gene3D" id="3.30.70.270">
    <property type="match status" value="2"/>
</dbReference>
<dbReference type="InterPro" id="IPR043502">
    <property type="entry name" value="DNA/RNA_pol_sf"/>
</dbReference>
<protein>
    <submittedName>
        <fullName evidence="8">Retrotransposon nucleocapsid protein</fullName>
    </submittedName>
</protein>
<evidence type="ECO:0000256" key="3">
    <source>
        <dbReference type="ARBA" id="ARBA00022722"/>
    </source>
</evidence>
<reference evidence="8 9" key="1">
    <citation type="journal article" date="2018" name="Genome Biol. Evol.">
        <title>Multiple Roots of Fruiting Body Formation in Amoebozoa.</title>
        <authorList>
            <person name="Hillmann F."/>
            <person name="Forbes G."/>
            <person name="Novohradska S."/>
            <person name="Ferling I."/>
            <person name="Riege K."/>
            <person name="Groth M."/>
            <person name="Westermann M."/>
            <person name="Marz M."/>
            <person name="Spaller T."/>
            <person name="Winckler T."/>
            <person name="Schaap P."/>
            <person name="Glockner G."/>
        </authorList>
    </citation>
    <scope>NUCLEOTIDE SEQUENCE [LARGE SCALE GENOMIC DNA]</scope>
    <source>
        <strain evidence="8 9">Jena</strain>
    </source>
</reference>
<dbReference type="GO" id="GO:0016787">
    <property type="term" value="F:hydrolase activity"/>
    <property type="evidence" value="ECO:0007669"/>
    <property type="project" value="UniProtKB-KW"/>
</dbReference>
<dbReference type="Gene3D" id="3.10.10.10">
    <property type="entry name" value="HIV Type 1 Reverse Transcriptase, subunit A, domain 1"/>
    <property type="match status" value="1"/>
</dbReference>
<evidence type="ECO:0000313" key="8">
    <source>
        <dbReference type="EMBL" id="PRP73596.1"/>
    </source>
</evidence>
<dbReference type="SUPFAM" id="SSF56672">
    <property type="entry name" value="DNA/RNA polymerases"/>
    <property type="match status" value="1"/>
</dbReference>
<proteinExistence type="predicted"/>
<dbReference type="CDD" id="cd09274">
    <property type="entry name" value="RNase_HI_RT_Ty3"/>
    <property type="match status" value="1"/>
</dbReference>
<keyword evidence="2" id="KW-0548">Nucleotidyltransferase</keyword>
<keyword evidence="1" id="KW-0808">Transferase</keyword>
<evidence type="ECO:0000256" key="6">
    <source>
        <dbReference type="ARBA" id="ARBA00022918"/>
    </source>
</evidence>
<dbReference type="InParanoid" id="A0A2P6MPJ2"/>
<dbReference type="AlphaFoldDB" id="A0A2P6MPJ2"/>
<dbReference type="InterPro" id="IPR043128">
    <property type="entry name" value="Rev_trsase/Diguanyl_cyclase"/>
</dbReference>
<dbReference type="Pfam" id="PF17917">
    <property type="entry name" value="RT_RNaseH"/>
    <property type="match status" value="1"/>
</dbReference>
<dbReference type="GO" id="GO:0004519">
    <property type="term" value="F:endonuclease activity"/>
    <property type="evidence" value="ECO:0007669"/>
    <property type="project" value="UniProtKB-KW"/>
</dbReference>
<feature type="non-terminal residue" evidence="8">
    <location>
        <position position="1"/>
    </location>
</feature>
<dbReference type="Pfam" id="PF00078">
    <property type="entry name" value="RVT_1"/>
    <property type="match status" value="1"/>
</dbReference>
<name>A0A2P6MPJ2_9EUKA</name>
<dbReference type="PANTHER" id="PTHR37984">
    <property type="entry name" value="PROTEIN CBG26694"/>
    <property type="match status" value="1"/>
</dbReference>
<dbReference type="Proteomes" id="UP000241769">
    <property type="component" value="Unassembled WGS sequence"/>
</dbReference>
<organism evidence="8 9">
    <name type="scientific">Planoprotostelium fungivorum</name>
    <dbReference type="NCBI Taxonomy" id="1890364"/>
    <lineage>
        <taxon>Eukaryota</taxon>
        <taxon>Amoebozoa</taxon>
        <taxon>Evosea</taxon>
        <taxon>Variosea</taxon>
        <taxon>Cavosteliida</taxon>
        <taxon>Cavosteliaceae</taxon>
        <taxon>Planoprotostelium</taxon>
    </lineage>
</organism>
<dbReference type="CDD" id="cd01647">
    <property type="entry name" value="RT_LTR"/>
    <property type="match status" value="1"/>
</dbReference>
<keyword evidence="9" id="KW-1185">Reference proteome</keyword>
<feature type="non-terminal residue" evidence="8">
    <location>
        <position position="986"/>
    </location>
</feature>
<dbReference type="InterPro" id="IPR000477">
    <property type="entry name" value="RT_dom"/>
</dbReference>
<dbReference type="OrthoDB" id="16365at2759"/>
<evidence type="ECO:0000256" key="4">
    <source>
        <dbReference type="ARBA" id="ARBA00022759"/>
    </source>
</evidence>
<gene>
    <name evidence="8" type="ORF">PROFUN_16718</name>
</gene>
<evidence type="ECO:0000256" key="2">
    <source>
        <dbReference type="ARBA" id="ARBA00022695"/>
    </source>
</evidence>
<dbReference type="Gene3D" id="3.10.20.370">
    <property type="match status" value="1"/>
</dbReference>
<accession>A0A2P6MPJ2</accession>
<evidence type="ECO:0000256" key="1">
    <source>
        <dbReference type="ARBA" id="ARBA00022679"/>
    </source>
</evidence>
<keyword evidence="5" id="KW-0378">Hydrolase</keyword>